<keyword evidence="1" id="KW-0472">Membrane</keyword>
<keyword evidence="1" id="KW-0812">Transmembrane</keyword>
<feature type="transmembrane region" description="Helical" evidence="1">
    <location>
        <begin position="112"/>
        <end position="134"/>
    </location>
</feature>
<feature type="transmembrane region" description="Helical" evidence="1">
    <location>
        <begin position="266"/>
        <end position="283"/>
    </location>
</feature>
<evidence type="ECO:0000313" key="2">
    <source>
        <dbReference type="EMBL" id="SEM50540.1"/>
    </source>
</evidence>
<accession>A0A1H7YWL6</accession>
<feature type="transmembrane region" description="Helical" evidence="1">
    <location>
        <begin position="213"/>
        <end position="231"/>
    </location>
</feature>
<evidence type="ECO:0000313" key="3">
    <source>
        <dbReference type="Proteomes" id="UP000199664"/>
    </source>
</evidence>
<dbReference type="Proteomes" id="UP000199664">
    <property type="component" value="Unassembled WGS sequence"/>
</dbReference>
<dbReference type="STRING" id="1036779.SAMN04515666_11323"/>
<protein>
    <submittedName>
        <fullName evidence="2">Predicted branched-chain amino acid permease (Azaleucine resistance)</fullName>
    </submittedName>
</protein>
<dbReference type="InterPro" id="IPR011606">
    <property type="entry name" value="Brnchd-chn_aa_trnsp_permease"/>
</dbReference>
<feature type="transmembrane region" description="Helical" evidence="1">
    <location>
        <begin position="185"/>
        <end position="207"/>
    </location>
</feature>
<keyword evidence="1" id="KW-1133">Transmembrane helix</keyword>
<gene>
    <name evidence="2" type="ORF">SAMN04515666_11323</name>
</gene>
<reference evidence="3" key="1">
    <citation type="submission" date="2016-10" db="EMBL/GenBank/DDBJ databases">
        <authorList>
            <person name="Varghese N."/>
            <person name="Submissions S."/>
        </authorList>
    </citation>
    <scope>NUCLEOTIDE SEQUENCE [LARGE SCALE GENOMIC DNA]</scope>
    <source>
        <strain evidence="3">LMG 26383,CCUG 61248,R- 45681</strain>
    </source>
</reference>
<evidence type="ECO:0000256" key="1">
    <source>
        <dbReference type="SAM" id="Phobius"/>
    </source>
</evidence>
<keyword evidence="3" id="KW-1185">Reference proteome</keyword>
<organism evidence="2 3">
    <name type="scientific">Bosea lupini</name>
    <dbReference type="NCBI Taxonomy" id="1036779"/>
    <lineage>
        <taxon>Bacteria</taxon>
        <taxon>Pseudomonadati</taxon>
        <taxon>Pseudomonadota</taxon>
        <taxon>Alphaproteobacteria</taxon>
        <taxon>Hyphomicrobiales</taxon>
        <taxon>Boseaceae</taxon>
        <taxon>Bosea</taxon>
    </lineage>
</organism>
<dbReference type="OrthoDB" id="7675159at2"/>
<name>A0A1H7YWL6_9HYPH</name>
<dbReference type="AlphaFoldDB" id="A0A1H7YWL6"/>
<dbReference type="Pfam" id="PF03591">
    <property type="entry name" value="AzlC"/>
    <property type="match status" value="1"/>
</dbReference>
<dbReference type="EMBL" id="FOAN01000013">
    <property type="protein sequence ID" value="SEM50540.1"/>
    <property type="molecule type" value="Genomic_DNA"/>
</dbReference>
<sequence length="291" mass="30904">MRFKQKGSQLLRALLRTFRSDDPIPELMAFRSQQSAPARDRMQSDGEMTEAAPDQWLRPWARGFRDAAMLPAWVVGLSLMGVGTLARDVGYPVEAAVLSTILVWAGPSQVLFFASIAAGAAWSAIALAIGFASLRFLPMTVALLPLLRRPGQSVAQQMLIAHFVAVTAWVEALRRLPNIPPEQRVGYFLGFANALIVVSAFCTYAGFHLAGVVPAPVAAGLLCLTPIFFLSSMVAGIRGLGDTFAIGLGLALAPAAGWAIGGGFDLIASGIVGGSVAFLIQRWRKARKAGA</sequence>
<proteinExistence type="predicted"/>